<dbReference type="AlphaFoldDB" id="A0A914PHA7"/>
<protein>
    <submittedName>
        <fullName evidence="2">Uncharacterized protein</fullName>
    </submittedName>
</protein>
<organism evidence="1 2">
    <name type="scientific">Panagrolaimus davidi</name>
    <dbReference type="NCBI Taxonomy" id="227884"/>
    <lineage>
        <taxon>Eukaryota</taxon>
        <taxon>Metazoa</taxon>
        <taxon>Ecdysozoa</taxon>
        <taxon>Nematoda</taxon>
        <taxon>Chromadorea</taxon>
        <taxon>Rhabditida</taxon>
        <taxon>Tylenchina</taxon>
        <taxon>Panagrolaimomorpha</taxon>
        <taxon>Panagrolaimoidea</taxon>
        <taxon>Panagrolaimidae</taxon>
        <taxon>Panagrolaimus</taxon>
    </lineage>
</organism>
<dbReference type="WBParaSite" id="PDA_v2.g17208.t1">
    <property type="protein sequence ID" value="PDA_v2.g17208.t1"/>
    <property type="gene ID" value="PDA_v2.g17208"/>
</dbReference>
<evidence type="ECO:0000313" key="1">
    <source>
        <dbReference type="Proteomes" id="UP000887578"/>
    </source>
</evidence>
<sequence length="87" mass="9763">MTEITRQALGRKAKLGQLYDASSDVFLDANLYGQNNGMETFSIDAFSTTVSRVSEMSTFEKFAALKVEKELHGLRIRDSEVKKILKS</sequence>
<name>A0A914PHA7_9BILA</name>
<reference evidence="2" key="1">
    <citation type="submission" date="2022-11" db="UniProtKB">
        <authorList>
            <consortium name="WormBaseParasite"/>
        </authorList>
    </citation>
    <scope>IDENTIFICATION</scope>
</reference>
<dbReference type="Proteomes" id="UP000887578">
    <property type="component" value="Unplaced"/>
</dbReference>
<accession>A0A914PHA7</accession>
<keyword evidence="1" id="KW-1185">Reference proteome</keyword>
<evidence type="ECO:0000313" key="2">
    <source>
        <dbReference type="WBParaSite" id="PDA_v2.g17208.t1"/>
    </source>
</evidence>
<proteinExistence type="predicted"/>